<dbReference type="EMBL" id="CABWIL020000005">
    <property type="protein sequence ID" value="CAB3962365.1"/>
    <property type="molecule type" value="Genomic_DNA"/>
</dbReference>
<feature type="compositionally biased region" description="Basic and acidic residues" evidence="1">
    <location>
        <begin position="168"/>
        <end position="179"/>
    </location>
</feature>
<accession>A0A6J5IRJ5</accession>
<gene>
    <name evidence="2" type="ORF">BLA3211_01751</name>
</gene>
<organism evidence="2 3">
    <name type="scientific">Burkholderia aenigmatica</name>
    <dbReference type="NCBI Taxonomy" id="2015348"/>
    <lineage>
        <taxon>Bacteria</taxon>
        <taxon>Pseudomonadati</taxon>
        <taxon>Pseudomonadota</taxon>
        <taxon>Betaproteobacteria</taxon>
        <taxon>Burkholderiales</taxon>
        <taxon>Burkholderiaceae</taxon>
        <taxon>Burkholderia</taxon>
        <taxon>Burkholderia cepacia complex</taxon>
    </lineage>
</organism>
<feature type="region of interest" description="Disordered" evidence="1">
    <location>
        <begin position="143"/>
        <end position="204"/>
    </location>
</feature>
<dbReference type="Proteomes" id="UP000494301">
    <property type="component" value="Unassembled WGS sequence"/>
</dbReference>
<proteinExistence type="predicted"/>
<protein>
    <submittedName>
        <fullName evidence="2">Uncharacterized protein</fullName>
    </submittedName>
</protein>
<evidence type="ECO:0000313" key="3">
    <source>
        <dbReference type="Proteomes" id="UP000494301"/>
    </source>
</evidence>
<dbReference type="AlphaFoldDB" id="A0A6J5IRJ5"/>
<reference evidence="2 3" key="1">
    <citation type="submission" date="2020-04" db="EMBL/GenBank/DDBJ databases">
        <authorList>
            <person name="Depoorter E."/>
        </authorList>
    </citation>
    <scope>NUCLEOTIDE SEQUENCE [LARGE SCALE GENOMIC DNA]</scope>
    <source>
        <strain evidence="2 3">BCC0217</strain>
    </source>
</reference>
<evidence type="ECO:0000256" key="1">
    <source>
        <dbReference type="SAM" id="MobiDB-lite"/>
    </source>
</evidence>
<name>A0A6J5IRJ5_9BURK</name>
<evidence type="ECO:0000313" key="2">
    <source>
        <dbReference type="EMBL" id="CAB3962365.1"/>
    </source>
</evidence>
<sequence length="204" mass="22801">MHWHWRRSPAMPKKEIAAEGIRSAARRKGSRKASGAVRYLRHECARRIGQVGRADVRPVSRRSRVLAHRAERVRYRGRRMRHTALLVRIRSRCAWGGALRPGTQSILASGLPGGGAPAARLSSRQPIANLSPAGNRMSAGLFPTPRNYRKPPPHQYQPASPFWEMPLPDDKPTIDRRASGPDVIRTNGRARHSVSNSTHAREVD</sequence>